<evidence type="ECO:0000313" key="2">
    <source>
        <dbReference type="Proteomes" id="UP000218334"/>
    </source>
</evidence>
<evidence type="ECO:0000313" key="1">
    <source>
        <dbReference type="EMBL" id="PBK58467.1"/>
    </source>
</evidence>
<sequence>MYSTPPCRDTSVKIIYNLPAFWYMGVAAVRHLRSDPTQSHFPCCIYHHQRLFPTIFSTENTVTISIPSLSTACHEGQQMYYIAFVLVGSIRRYYFCAPTLRAHYVVLDLLSLSLSGSDKHCLLLACWQFAELSLCFVSTIHYLSPEDAVGNPERPRI</sequence>
<organism evidence="1 2">
    <name type="scientific">Armillaria solidipes</name>
    <dbReference type="NCBI Taxonomy" id="1076256"/>
    <lineage>
        <taxon>Eukaryota</taxon>
        <taxon>Fungi</taxon>
        <taxon>Dikarya</taxon>
        <taxon>Basidiomycota</taxon>
        <taxon>Agaricomycotina</taxon>
        <taxon>Agaricomycetes</taxon>
        <taxon>Agaricomycetidae</taxon>
        <taxon>Agaricales</taxon>
        <taxon>Marasmiineae</taxon>
        <taxon>Physalacriaceae</taxon>
        <taxon>Armillaria</taxon>
    </lineage>
</organism>
<accession>A0A2H3B1I6</accession>
<name>A0A2H3B1I6_9AGAR</name>
<protein>
    <submittedName>
        <fullName evidence="1">Uncharacterized protein</fullName>
    </submittedName>
</protein>
<gene>
    <name evidence="1" type="ORF">ARMSODRAFT_120761</name>
</gene>
<dbReference type="AlphaFoldDB" id="A0A2H3B1I6"/>
<dbReference type="EMBL" id="KZ293541">
    <property type="protein sequence ID" value="PBK58467.1"/>
    <property type="molecule type" value="Genomic_DNA"/>
</dbReference>
<dbReference type="Proteomes" id="UP000218334">
    <property type="component" value="Unassembled WGS sequence"/>
</dbReference>
<proteinExistence type="predicted"/>
<keyword evidence="2" id="KW-1185">Reference proteome</keyword>
<reference evidence="2" key="1">
    <citation type="journal article" date="2017" name="Nat. Ecol. Evol.">
        <title>Genome expansion and lineage-specific genetic innovations in the forest pathogenic fungi Armillaria.</title>
        <authorList>
            <person name="Sipos G."/>
            <person name="Prasanna A.N."/>
            <person name="Walter M.C."/>
            <person name="O'Connor E."/>
            <person name="Balint B."/>
            <person name="Krizsan K."/>
            <person name="Kiss B."/>
            <person name="Hess J."/>
            <person name="Varga T."/>
            <person name="Slot J."/>
            <person name="Riley R."/>
            <person name="Boka B."/>
            <person name="Rigling D."/>
            <person name="Barry K."/>
            <person name="Lee J."/>
            <person name="Mihaltcheva S."/>
            <person name="LaButti K."/>
            <person name="Lipzen A."/>
            <person name="Waldron R."/>
            <person name="Moloney N.M."/>
            <person name="Sperisen C."/>
            <person name="Kredics L."/>
            <person name="Vagvoelgyi C."/>
            <person name="Patrignani A."/>
            <person name="Fitzpatrick D."/>
            <person name="Nagy I."/>
            <person name="Doyle S."/>
            <person name="Anderson J.B."/>
            <person name="Grigoriev I.V."/>
            <person name="Gueldener U."/>
            <person name="Muensterkoetter M."/>
            <person name="Nagy L.G."/>
        </authorList>
    </citation>
    <scope>NUCLEOTIDE SEQUENCE [LARGE SCALE GENOMIC DNA]</scope>
    <source>
        <strain evidence="2">28-4</strain>
    </source>
</reference>